<reference evidence="2" key="1">
    <citation type="journal article" date="2022" name="Front Environ Sci">
        <title>Complete genome sequence analysis of a novel alkane-degrading bacterial strain, Acinetobacter vivianii KJ-1, and its diesel degradation ability.</title>
        <authorList>
            <person name="Zhang Y."/>
            <person name="Song F."/>
            <person name="Wang J."/>
            <person name="Zhao Q."/>
            <person name="Zheng L."/>
            <person name="Wang Z."/>
            <person name="Zhang X."/>
            <person name="Gao Y."/>
            <person name="Chen G."/>
            <person name="Huang Y."/>
        </authorList>
    </citation>
    <scope>NUCLEOTIDE SEQUENCE</scope>
    <source>
        <strain evidence="2">KJ-1</strain>
    </source>
</reference>
<dbReference type="RefSeq" id="WP_272654599.1">
    <property type="nucleotide sequence ID" value="NZ_CP085083.1"/>
</dbReference>
<dbReference type="AlphaFoldDB" id="A0AAJ6P463"/>
<dbReference type="KEGG" id="aviv:LF296_12795"/>
<proteinExistence type="predicted"/>
<reference evidence="2" key="2">
    <citation type="submission" date="2023-02" db="EMBL/GenBank/DDBJ databases">
        <authorList>
            <person name="Huang Y."/>
            <person name="Zhang Y."/>
            <person name="Zhang T."/>
            <person name="Wang J."/>
        </authorList>
    </citation>
    <scope>NUCLEOTIDE SEQUENCE</scope>
    <source>
        <strain evidence="2">KJ-1</strain>
    </source>
</reference>
<keyword evidence="1" id="KW-0175">Coiled coil</keyword>
<name>A0AAJ6P463_9GAMM</name>
<evidence type="ECO:0000256" key="1">
    <source>
        <dbReference type="SAM" id="Coils"/>
    </source>
</evidence>
<dbReference type="Proteomes" id="UP001199528">
    <property type="component" value="Chromosome"/>
</dbReference>
<feature type="coiled-coil region" evidence="1">
    <location>
        <begin position="97"/>
        <end position="124"/>
    </location>
</feature>
<accession>A0AAJ6P463</accession>
<evidence type="ECO:0000313" key="2">
    <source>
        <dbReference type="EMBL" id="WDZ50198.1"/>
    </source>
</evidence>
<evidence type="ECO:0000313" key="3">
    <source>
        <dbReference type="Proteomes" id="UP001199528"/>
    </source>
</evidence>
<sequence length="148" mass="17155">MSAIQFIKDHGVEKAREVVEGAPETATHFTEALGGHYAKEGMLKMKPQWLWFNSINKEWYFDFAAKDQIHLPDLKRLVESVELVDSYHKQLIGAKREDELADELEGYSERNERLKQAIADYKAIYSSDCEILDHPEDYTSPNCKKYGR</sequence>
<protein>
    <submittedName>
        <fullName evidence="2">Uncharacterized protein</fullName>
    </submittedName>
</protein>
<dbReference type="EMBL" id="CP085083">
    <property type="protein sequence ID" value="WDZ50198.1"/>
    <property type="molecule type" value="Genomic_DNA"/>
</dbReference>
<organism evidence="2 3">
    <name type="scientific">Acinetobacter vivianii</name>
    <dbReference type="NCBI Taxonomy" id="1776742"/>
    <lineage>
        <taxon>Bacteria</taxon>
        <taxon>Pseudomonadati</taxon>
        <taxon>Pseudomonadota</taxon>
        <taxon>Gammaproteobacteria</taxon>
        <taxon>Moraxellales</taxon>
        <taxon>Moraxellaceae</taxon>
        <taxon>Acinetobacter</taxon>
    </lineage>
</organism>
<gene>
    <name evidence="2" type="ORF">LF296_12795</name>
</gene>